<evidence type="ECO:0000256" key="3">
    <source>
        <dbReference type="ARBA" id="ARBA00022989"/>
    </source>
</evidence>
<evidence type="ECO:0000259" key="6">
    <source>
        <dbReference type="PROSITE" id="PS50928"/>
    </source>
</evidence>
<evidence type="ECO:0000256" key="4">
    <source>
        <dbReference type="ARBA" id="ARBA00023136"/>
    </source>
</evidence>
<protein>
    <submittedName>
        <fullName evidence="7">Iron ABC transporter permease</fullName>
    </submittedName>
</protein>
<evidence type="ECO:0000256" key="1">
    <source>
        <dbReference type="ARBA" id="ARBA00004141"/>
    </source>
</evidence>
<feature type="transmembrane region" description="Helical" evidence="5">
    <location>
        <begin position="265"/>
        <end position="286"/>
    </location>
</feature>
<feature type="transmembrane region" description="Helical" evidence="5">
    <location>
        <begin position="532"/>
        <end position="560"/>
    </location>
</feature>
<feature type="transmembrane region" description="Helical" evidence="5">
    <location>
        <begin position="401"/>
        <end position="421"/>
    </location>
</feature>
<dbReference type="RefSeq" id="WP_143914139.1">
    <property type="nucleotide sequence ID" value="NZ_VLNT01000012.1"/>
</dbReference>
<dbReference type="Gene3D" id="1.10.3720.10">
    <property type="entry name" value="MetI-like"/>
    <property type="match status" value="2"/>
</dbReference>
<feature type="transmembrane region" description="Helical" evidence="5">
    <location>
        <begin position="117"/>
        <end position="141"/>
    </location>
</feature>
<dbReference type="InterPro" id="IPR000515">
    <property type="entry name" value="MetI-like"/>
</dbReference>
<reference evidence="7 8" key="1">
    <citation type="submission" date="2019-07" db="EMBL/GenBank/DDBJ databases">
        <authorList>
            <person name="Zhao L.H."/>
        </authorList>
    </citation>
    <scope>NUCLEOTIDE SEQUENCE [LARGE SCALE GENOMIC DNA]</scope>
    <source>
        <strain evidence="7 8">Co35</strain>
    </source>
</reference>
<keyword evidence="5" id="KW-0813">Transport</keyword>
<feature type="domain" description="ABC transmembrane type-1" evidence="6">
    <location>
        <begin position="82"/>
        <end position="282"/>
    </location>
</feature>
<evidence type="ECO:0000313" key="7">
    <source>
        <dbReference type="EMBL" id="TSD58735.1"/>
    </source>
</evidence>
<dbReference type="PROSITE" id="PS50928">
    <property type="entry name" value="ABC_TM1"/>
    <property type="match status" value="2"/>
</dbReference>
<accession>A0A554RXE0</accession>
<feature type="transmembrane region" description="Helical" evidence="5">
    <location>
        <begin position="427"/>
        <end position="445"/>
    </location>
</feature>
<dbReference type="InterPro" id="IPR035906">
    <property type="entry name" value="MetI-like_sf"/>
</dbReference>
<sequence length="566" mass="60843">MQTIDSTELGALARRDERAQRWRAIRTDPWLWGIFLVLTLSVAIFILLPIGAVLKSAVIGPDGFDLSRLGDNLLASHVWRALRNSLLLAVLSATAATAVGFVMAYGVTRTGMKGKRFFHLVALLPIVSPPFVLSLAIILLFGRSGVISSDLLGLSNANVYGLRSLVIIQTLAFSPLAYLNVRDMLQSMDSSLEDASSSMGASQWQTFRRVLLPLAAPALLSSFMLVFVKSLEDFGNPMLIGGDYSTLAVEAYTQITAVYDMQSGAILAVLLLLPSVLAFMIQRYWVGRRSYVTVTGKPGRTEIRLTAAKVTVPLTIVCSAISGVILLFYGTVVAVSFMKIVGVDSLFTLDHYRYIFDRGLSTLQNSVTLAAVATPLVVICGLLISYVLTRRSFPGSAILKWSTLLSFAAPGTIIGIGYILSFNSGPLVLTGTAAIIVGAMVLKNLQVAIEGGNNQLKQIDPAIEEASAVMGASNIRTFRSIVLPLLRPAIFTSAAYAFTRSLTTLSAVIFLISANWNLVTVTILGQVESSRLSVAAAYCVLLIVIVLAALALMQGALALLTRRRDQ</sequence>
<comment type="similarity">
    <text evidence="5">Belongs to the binding-protein-dependent transport system permease family.</text>
</comment>
<feature type="transmembrane region" description="Helical" evidence="5">
    <location>
        <begin position="210"/>
        <end position="228"/>
    </location>
</feature>
<evidence type="ECO:0000256" key="5">
    <source>
        <dbReference type="RuleBase" id="RU363032"/>
    </source>
</evidence>
<dbReference type="GO" id="GO:0055085">
    <property type="term" value="P:transmembrane transport"/>
    <property type="evidence" value="ECO:0007669"/>
    <property type="project" value="InterPro"/>
</dbReference>
<feature type="transmembrane region" description="Helical" evidence="5">
    <location>
        <begin position="86"/>
        <end position="105"/>
    </location>
</feature>
<feature type="transmembrane region" description="Helical" evidence="5">
    <location>
        <begin position="161"/>
        <end position="181"/>
    </location>
</feature>
<dbReference type="PANTHER" id="PTHR43496:SF1">
    <property type="entry name" value="POLYGALACTURONAN_RHAMNOGALACTURONAN TRANSPORT SYSTEM PERMEASE PROTEIN YTEP"/>
    <property type="match status" value="1"/>
</dbReference>
<evidence type="ECO:0000313" key="8">
    <source>
        <dbReference type="Proteomes" id="UP000316988"/>
    </source>
</evidence>
<proteinExistence type="inferred from homology"/>
<dbReference type="AlphaFoldDB" id="A0A554RXE0"/>
<dbReference type="Proteomes" id="UP000316988">
    <property type="component" value="Unassembled WGS sequence"/>
</dbReference>
<dbReference type="EMBL" id="VLNT01000012">
    <property type="protein sequence ID" value="TSD58735.1"/>
    <property type="molecule type" value="Genomic_DNA"/>
</dbReference>
<keyword evidence="2 5" id="KW-0812">Transmembrane</keyword>
<feature type="transmembrane region" description="Helical" evidence="5">
    <location>
        <begin position="367"/>
        <end position="389"/>
    </location>
</feature>
<gene>
    <name evidence="7" type="ORF">FNM00_13840</name>
</gene>
<keyword evidence="3 5" id="KW-1133">Transmembrane helix</keyword>
<comment type="subcellular location">
    <subcellularLocation>
        <location evidence="5">Cell membrane</location>
        <topology evidence="5">Multi-pass membrane protein</topology>
    </subcellularLocation>
    <subcellularLocation>
        <location evidence="1">Membrane</location>
        <topology evidence="1">Multi-pass membrane protein</topology>
    </subcellularLocation>
</comment>
<dbReference type="SUPFAM" id="SSF161098">
    <property type="entry name" value="MetI-like"/>
    <property type="match status" value="2"/>
</dbReference>
<feature type="domain" description="ABC transmembrane type-1" evidence="6">
    <location>
        <begin position="363"/>
        <end position="553"/>
    </location>
</feature>
<comment type="caution">
    <text evidence="7">The sequence shown here is derived from an EMBL/GenBank/DDBJ whole genome shotgun (WGS) entry which is preliminary data.</text>
</comment>
<dbReference type="OrthoDB" id="9804439at2"/>
<dbReference type="PANTHER" id="PTHR43496">
    <property type="entry name" value="PROTEIN LPLB"/>
    <property type="match status" value="1"/>
</dbReference>
<keyword evidence="4 5" id="KW-0472">Membrane</keyword>
<keyword evidence="8" id="KW-1185">Reference proteome</keyword>
<dbReference type="GO" id="GO:0005886">
    <property type="term" value="C:plasma membrane"/>
    <property type="evidence" value="ECO:0007669"/>
    <property type="project" value="UniProtKB-SubCell"/>
</dbReference>
<name>A0A554RXE0_9ACTN</name>
<evidence type="ECO:0000256" key="2">
    <source>
        <dbReference type="ARBA" id="ARBA00022692"/>
    </source>
</evidence>
<dbReference type="Pfam" id="PF00528">
    <property type="entry name" value="BPD_transp_1"/>
    <property type="match status" value="2"/>
</dbReference>
<feature type="transmembrane region" description="Helical" evidence="5">
    <location>
        <begin position="30"/>
        <end position="54"/>
    </location>
</feature>
<organism evidence="7 8">
    <name type="scientific">Aeromicrobium piscarium</name>
    <dbReference type="NCBI Taxonomy" id="2590901"/>
    <lineage>
        <taxon>Bacteria</taxon>
        <taxon>Bacillati</taxon>
        <taxon>Actinomycetota</taxon>
        <taxon>Actinomycetes</taxon>
        <taxon>Propionibacteriales</taxon>
        <taxon>Nocardioidaceae</taxon>
        <taxon>Aeromicrobium</taxon>
    </lineage>
</organism>
<feature type="transmembrane region" description="Helical" evidence="5">
    <location>
        <begin position="307"/>
        <end position="329"/>
    </location>
</feature>
<dbReference type="CDD" id="cd06261">
    <property type="entry name" value="TM_PBP2"/>
    <property type="match status" value="2"/>
</dbReference>